<dbReference type="GO" id="GO:0090297">
    <property type="term" value="P:positive regulation of mitochondrial DNA replication"/>
    <property type="evidence" value="ECO:0000318"/>
    <property type="project" value="GO_Central"/>
</dbReference>
<keyword evidence="5" id="KW-1185">Reference proteome</keyword>
<dbReference type="FunCoup" id="Q5AVD8">
    <property type="interactions" value="177"/>
</dbReference>
<dbReference type="GO" id="GO:0008047">
    <property type="term" value="F:enzyme activator activity"/>
    <property type="evidence" value="ECO:0000318"/>
    <property type="project" value="GO_Central"/>
</dbReference>
<evidence type="ECO:0000256" key="3">
    <source>
        <dbReference type="SAM" id="MobiDB-lite"/>
    </source>
</evidence>
<keyword evidence="1 2" id="KW-0238">DNA-binding</keyword>
<name>Q5AVD8_EMENI</name>
<evidence type="ECO:0000256" key="2">
    <source>
        <dbReference type="PROSITE-ProRule" id="PRU00252"/>
    </source>
</evidence>
<dbReference type="InterPro" id="IPR012340">
    <property type="entry name" value="NA-bd_OB-fold"/>
</dbReference>
<dbReference type="eggNOG" id="ENOG502S0M8">
    <property type="taxonomic scope" value="Eukaryota"/>
</dbReference>
<dbReference type="RefSeq" id="XP_681011.1">
    <property type="nucleotide sequence ID" value="XM_675919.2"/>
</dbReference>
<protein>
    <submittedName>
        <fullName evidence="4">SsDNA binding protein, putative (AFU_orthologue AFUA_5G07890)</fullName>
    </submittedName>
</protein>
<dbReference type="Proteomes" id="UP000000560">
    <property type="component" value="Chromosome IV"/>
</dbReference>
<accession>C8VDK9</accession>
<dbReference type="OrthoDB" id="1078367at2759"/>
<dbReference type="CDD" id="cd04496">
    <property type="entry name" value="SSB_OBF"/>
    <property type="match status" value="1"/>
</dbReference>
<proteinExistence type="predicted"/>
<dbReference type="Pfam" id="PF00436">
    <property type="entry name" value="SSB"/>
    <property type="match status" value="1"/>
</dbReference>
<dbReference type="AlphaFoldDB" id="Q5AVD8"/>
<dbReference type="OMA" id="TQYVRKG"/>
<feature type="region of interest" description="Disordered" evidence="3">
    <location>
        <begin position="132"/>
        <end position="155"/>
    </location>
</feature>
<accession>Q5AVD8</accession>
<reference evidence="5" key="1">
    <citation type="journal article" date="2005" name="Nature">
        <title>Sequencing of Aspergillus nidulans and comparative analysis with A. fumigatus and A. oryzae.</title>
        <authorList>
            <person name="Galagan J.E."/>
            <person name="Calvo S.E."/>
            <person name="Cuomo C."/>
            <person name="Ma L.J."/>
            <person name="Wortman J.R."/>
            <person name="Batzoglou S."/>
            <person name="Lee S.I."/>
            <person name="Basturkmen M."/>
            <person name="Spevak C.C."/>
            <person name="Clutterbuck J."/>
            <person name="Kapitonov V."/>
            <person name="Jurka J."/>
            <person name="Scazzocchio C."/>
            <person name="Farman M."/>
            <person name="Butler J."/>
            <person name="Purcell S."/>
            <person name="Harris S."/>
            <person name="Braus G.H."/>
            <person name="Draht O."/>
            <person name="Busch S."/>
            <person name="D'Enfert C."/>
            <person name="Bouchier C."/>
            <person name="Goldman G.H."/>
            <person name="Bell-Pedersen D."/>
            <person name="Griffiths-Jones S."/>
            <person name="Doonan J.H."/>
            <person name="Yu J."/>
            <person name="Vienken K."/>
            <person name="Pain A."/>
            <person name="Freitag M."/>
            <person name="Selker E.U."/>
            <person name="Archer D.B."/>
            <person name="Penalva M.A."/>
            <person name="Oakley B.R."/>
            <person name="Momany M."/>
            <person name="Tanaka T."/>
            <person name="Kumagai T."/>
            <person name="Asai K."/>
            <person name="Machida M."/>
            <person name="Nierman W.C."/>
            <person name="Denning D.W."/>
            <person name="Caddick M."/>
            <person name="Hynes M."/>
            <person name="Paoletti M."/>
            <person name="Fischer R."/>
            <person name="Miller B."/>
            <person name="Dyer P."/>
            <person name="Sachs M.S."/>
            <person name="Osmani S.A."/>
            <person name="Birren B.W."/>
        </authorList>
    </citation>
    <scope>NUCLEOTIDE SEQUENCE [LARGE SCALE GENOMIC DNA]</scope>
    <source>
        <strain evidence="5">FGSC A4 / ATCC 38163 / CBS 112.46 / NRRL 194 / M139</strain>
    </source>
</reference>
<dbReference type="PROSITE" id="PS50935">
    <property type="entry name" value="SSB"/>
    <property type="match status" value="1"/>
</dbReference>
<dbReference type="InterPro" id="IPR000424">
    <property type="entry name" value="Primosome_PriB/ssb"/>
</dbReference>
<dbReference type="SUPFAM" id="SSF50249">
    <property type="entry name" value="Nucleic acid-binding proteins"/>
    <property type="match status" value="1"/>
</dbReference>
<dbReference type="STRING" id="227321.Q5AVD8"/>
<dbReference type="Gene3D" id="2.40.50.140">
    <property type="entry name" value="Nucleic acid-binding proteins"/>
    <property type="match status" value="1"/>
</dbReference>
<dbReference type="GeneID" id="2869440"/>
<dbReference type="GO" id="GO:0006260">
    <property type="term" value="P:DNA replication"/>
    <property type="evidence" value="ECO:0000318"/>
    <property type="project" value="GO_Central"/>
</dbReference>
<dbReference type="GO" id="GO:0042645">
    <property type="term" value="C:mitochondrial nucleoid"/>
    <property type="evidence" value="ECO:0000318"/>
    <property type="project" value="GO_Central"/>
</dbReference>
<dbReference type="GO" id="GO:0003697">
    <property type="term" value="F:single-stranded DNA binding"/>
    <property type="evidence" value="ECO:0000318"/>
    <property type="project" value="GO_Central"/>
</dbReference>
<dbReference type="InParanoid" id="Q5AVD8"/>
<dbReference type="KEGG" id="ani:ANIA_07742"/>
<evidence type="ECO:0000313" key="4">
    <source>
        <dbReference type="EMBL" id="CBF80017.1"/>
    </source>
</evidence>
<reference evidence="5" key="2">
    <citation type="journal article" date="2009" name="Fungal Genet. Biol.">
        <title>The 2008 update of the Aspergillus nidulans genome annotation: a community effort.</title>
        <authorList>
            <person name="Wortman J.R."/>
            <person name="Gilsenan J.M."/>
            <person name="Joardar V."/>
            <person name="Deegan J."/>
            <person name="Clutterbuck J."/>
            <person name="Andersen M.R."/>
            <person name="Archer D."/>
            <person name="Bencina M."/>
            <person name="Braus G."/>
            <person name="Coutinho P."/>
            <person name="von Dohren H."/>
            <person name="Doonan J."/>
            <person name="Driessen A.J."/>
            <person name="Durek P."/>
            <person name="Espeso E."/>
            <person name="Fekete E."/>
            <person name="Flipphi M."/>
            <person name="Estrada C.G."/>
            <person name="Geysens S."/>
            <person name="Goldman G."/>
            <person name="de Groot P.W."/>
            <person name="Hansen K."/>
            <person name="Harris S.D."/>
            <person name="Heinekamp T."/>
            <person name="Helmstaedt K."/>
            <person name="Henrissat B."/>
            <person name="Hofmann G."/>
            <person name="Homan T."/>
            <person name="Horio T."/>
            <person name="Horiuchi H."/>
            <person name="James S."/>
            <person name="Jones M."/>
            <person name="Karaffa L."/>
            <person name="Karanyi Z."/>
            <person name="Kato M."/>
            <person name="Keller N."/>
            <person name="Kelly D.E."/>
            <person name="Kiel J.A."/>
            <person name="Kim J.M."/>
            <person name="van der Klei I.J."/>
            <person name="Klis F.M."/>
            <person name="Kovalchuk A."/>
            <person name="Krasevec N."/>
            <person name="Kubicek C.P."/>
            <person name="Liu B."/>
            <person name="Maccabe A."/>
            <person name="Meyer V."/>
            <person name="Mirabito P."/>
            <person name="Miskei M."/>
            <person name="Mos M."/>
            <person name="Mullins J."/>
            <person name="Nelson D.R."/>
            <person name="Nielsen J."/>
            <person name="Oakley B.R."/>
            <person name="Osmani S.A."/>
            <person name="Pakula T."/>
            <person name="Paszewski A."/>
            <person name="Paulsen I."/>
            <person name="Pilsyk S."/>
            <person name="Pocsi I."/>
            <person name="Punt P.J."/>
            <person name="Ram A.F."/>
            <person name="Ren Q."/>
            <person name="Robellet X."/>
            <person name="Robson G."/>
            <person name="Seiboth B."/>
            <person name="van Solingen P."/>
            <person name="Specht T."/>
            <person name="Sun J."/>
            <person name="Taheri-Talesh N."/>
            <person name="Takeshita N."/>
            <person name="Ussery D."/>
            <person name="vanKuyk P.A."/>
            <person name="Visser H."/>
            <person name="van de Vondervoort P.J."/>
            <person name="de Vries R.P."/>
            <person name="Walton J."/>
            <person name="Xiang X."/>
            <person name="Xiong Y."/>
            <person name="Zeng A.P."/>
            <person name="Brandt B.W."/>
            <person name="Cornell M.J."/>
            <person name="van den Hondel C.A."/>
            <person name="Visser J."/>
            <person name="Oliver S.G."/>
            <person name="Turner G."/>
        </authorList>
    </citation>
    <scope>GENOME REANNOTATION</scope>
    <source>
        <strain evidence="5">FGSC A4 / ATCC 38163 / CBS 112.46 / NRRL 194 / M139</strain>
    </source>
</reference>
<sequence length="155" mass="16880">MSAFTYSLRSMLRAAPSAAAPARSFSSSSARGLARMNITGRLGASPEVATTQSGVEYVKYNIASESGPSNNRVTSWFNVKAFVSDAQREYLSNLPKGTLVSVDADASLRKFQNSEGVDTTSLSLHQRNIEVLRRPFKPNQSESESQSEIQPESQQ</sequence>
<dbReference type="HOGENOM" id="CLU_126647_0_0_1"/>
<gene>
    <name evidence="4" type="ORF">ANIA_07742</name>
</gene>
<feature type="compositionally biased region" description="Low complexity" evidence="3">
    <location>
        <begin position="140"/>
        <end position="155"/>
    </location>
</feature>
<evidence type="ECO:0000256" key="1">
    <source>
        <dbReference type="ARBA" id="ARBA00023125"/>
    </source>
</evidence>
<organism evidence="4 5">
    <name type="scientific">Emericella nidulans (strain FGSC A4 / ATCC 38163 / CBS 112.46 / NRRL 194 / M139)</name>
    <name type="common">Aspergillus nidulans</name>
    <dbReference type="NCBI Taxonomy" id="227321"/>
    <lineage>
        <taxon>Eukaryota</taxon>
        <taxon>Fungi</taxon>
        <taxon>Dikarya</taxon>
        <taxon>Ascomycota</taxon>
        <taxon>Pezizomycotina</taxon>
        <taxon>Eurotiomycetes</taxon>
        <taxon>Eurotiomycetidae</taxon>
        <taxon>Eurotiales</taxon>
        <taxon>Aspergillaceae</taxon>
        <taxon>Aspergillus</taxon>
        <taxon>Aspergillus subgen. Nidulantes</taxon>
    </lineage>
</organism>
<dbReference type="EMBL" id="BN001304">
    <property type="protein sequence ID" value="CBF80017.1"/>
    <property type="molecule type" value="Genomic_DNA"/>
</dbReference>
<evidence type="ECO:0000313" key="5">
    <source>
        <dbReference type="Proteomes" id="UP000000560"/>
    </source>
</evidence>